<evidence type="ECO:0000256" key="6">
    <source>
        <dbReference type="SAM" id="SignalP"/>
    </source>
</evidence>
<feature type="signal peptide" evidence="6">
    <location>
        <begin position="1"/>
        <end position="21"/>
    </location>
</feature>
<accession>A0ABT8LG64</accession>
<gene>
    <name evidence="9" type="ORF">QQ020_32290</name>
</gene>
<evidence type="ECO:0000256" key="4">
    <source>
        <dbReference type="ARBA" id="ARBA00023136"/>
    </source>
</evidence>
<evidence type="ECO:0000256" key="3">
    <source>
        <dbReference type="ARBA" id="ARBA00022729"/>
    </source>
</evidence>
<dbReference type="EMBL" id="JAUJEB010000011">
    <property type="protein sequence ID" value="MDN5216795.1"/>
    <property type="molecule type" value="Genomic_DNA"/>
</dbReference>
<reference evidence="9" key="1">
    <citation type="submission" date="2023-06" db="EMBL/GenBank/DDBJ databases">
        <title>Genomic of Agaribacillus aureum.</title>
        <authorList>
            <person name="Wang G."/>
        </authorList>
    </citation>
    <scope>NUCLEOTIDE SEQUENCE</scope>
    <source>
        <strain evidence="9">BMA12</strain>
    </source>
</reference>
<comment type="subcellular location">
    <subcellularLocation>
        <location evidence="1">Cell outer membrane</location>
    </subcellularLocation>
</comment>
<organism evidence="9 10">
    <name type="scientific">Agaribacillus aureus</name>
    <dbReference type="NCBI Taxonomy" id="3051825"/>
    <lineage>
        <taxon>Bacteria</taxon>
        <taxon>Pseudomonadati</taxon>
        <taxon>Bacteroidota</taxon>
        <taxon>Cytophagia</taxon>
        <taxon>Cytophagales</taxon>
        <taxon>Splendidivirgaceae</taxon>
        <taxon>Agaribacillus</taxon>
    </lineage>
</organism>
<comment type="similarity">
    <text evidence="2">Belongs to the SusD family.</text>
</comment>
<dbReference type="InterPro" id="IPR011990">
    <property type="entry name" value="TPR-like_helical_dom_sf"/>
</dbReference>
<evidence type="ECO:0000313" key="9">
    <source>
        <dbReference type="EMBL" id="MDN5216795.1"/>
    </source>
</evidence>
<name>A0ABT8LG64_9BACT</name>
<sequence>MKNIKKLLATTVAGALIILLANSCGEDFVTKEFTNGVTDENFFKNESDALQALTAVYDIVSASGLYLEAAEVLGDCPSDDILELTGDNGDFGPHFKAASDFRFLPNNRFSMARWFDAYKGVFRANILLDRLPDIEMDQAIKNRIEGETKFLRALFYFNLVVTFGDVPFTTDVLTREEYNELARTDRNIIYGQMEQDLRDAAGFLPEDASDPVGRATRGAANGLLSRVYLYQSKWSEAANTAKSVMDQNTYQLVAGEDFHKLFSGQLENSSESLFEMQSVSNAPNFWSGSTENHRSIHWSPVIGWANWFSPSPGAYDQFQAEPADVRRSGSILHVGAVPTDMIDTDGDGVQEPFPSGDMNSSYFHDNQCRKWLPEGQPMSSGNSFNVNFTILRYAEVLLNYAEAQNELGNSTEALSAVNQIRSRAQVPDLTETNQGLLRDLIRSERRKELLFEGQRYFDIQRWGIAEQVLGPLGYETGRHEFWPVPVSELDLMPNLTQYPE</sequence>
<keyword evidence="5" id="KW-0998">Cell outer membrane</keyword>
<dbReference type="Pfam" id="PF14322">
    <property type="entry name" value="SusD-like_3"/>
    <property type="match status" value="1"/>
</dbReference>
<keyword evidence="3 6" id="KW-0732">Signal</keyword>
<feature type="domain" description="RagB/SusD" evidence="7">
    <location>
        <begin position="368"/>
        <end position="471"/>
    </location>
</feature>
<dbReference type="Proteomes" id="UP001172083">
    <property type="component" value="Unassembled WGS sequence"/>
</dbReference>
<protein>
    <submittedName>
        <fullName evidence="9">RagB/SusD family nutrient uptake outer membrane protein</fullName>
    </submittedName>
</protein>
<dbReference type="Gene3D" id="1.25.40.390">
    <property type="match status" value="1"/>
</dbReference>
<dbReference type="RefSeq" id="WP_346762133.1">
    <property type="nucleotide sequence ID" value="NZ_JAUJEB010000011.1"/>
</dbReference>
<evidence type="ECO:0000259" key="7">
    <source>
        <dbReference type="Pfam" id="PF07980"/>
    </source>
</evidence>
<dbReference type="CDD" id="cd08977">
    <property type="entry name" value="SusD"/>
    <property type="match status" value="1"/>
</dbReference>
<comment type="caution">
    <text evidence="9">The sequence shown here is derived from an EMBL/GenBank/DDBJ whole genome shotgun (WGS) entry which is preliminary data.</text>
</comment>
<dbReference type="SUPFAM" id="SSF48452">
    <property type="entry name" value="TPR-like"/>
    <property type="match status" value="1"/>
</dbReference>
<dbReference type="InterPro" id="IPR012944">
    <property type="entry name" value="SusD_RagB_dom"/>
</dbReference>
<evidence type="ECO:0000313" key="10">
    <source>
        <dbReference type="Proteomes" id="UP001172083"/>
    </source>
</evidence>
<feature type="chain" id="PRO_5046391181" evidence="6">
    <location>
        <begin position="22"/>
        <end position="500"/>
    </location>
</feature>
<keyword evidence="10" id="KW-1185">Reference proteome</keyword>
<evidence type="ECO:0000256" key="1">
    <source>
        <dbReference type="ARBA" id="ARBA00004442"/>
    </source>
</evidence>
<evidence type="ECO:0000259" key="8">
    <source>
        <dbReference type="Pfam" id="PF14322"/>
    </source>
</evidence>
<dbReference type="Pfam" id="PF07980">
    <property type="entry name" value="SusD_RagB"/>
    <property type="match status" value="1"/>
</dbReference>
<evidence type="ECO:0000256" key="2">
    <source>
        <dbReference type="ARBA" id="ARBA00006275"/>
    </source>
</evidence>
<dbReference type="InterPro" id="IPR033985">
    <property type="entry name" value="SusD-like_N"/>
</dbReference>
<evidence type="ECO:0000256" key="5">
    <source>
        <dbReference type="ARBA" id="ARBA00023237"/>
    </source>
</evidence>
<keyword evidence="4" id="KW-0472">Membrane</keyword>
<proteinExistence type="inferred from homology"/>
<feature type="domain" description="SusD-like N-terminal" evidence="8">
    <location>
        <begin position="112"/>
        <end position="229"/>
    </location>
</feature>